<dbReference type="PANTHER" id="PTHR36174">
    <property type="entry name" value="LIPID II:GLYCINE GLYCYLTRANSFERASE"/>
    <property type="match status" value="1"/>
</dbReference>
<evidence type="ECO:0000256" key="2">
    <source>
        <dbReference type="ARBA" id="ARBA00022679"/>
    </source>
</evidence>
<evidence type="ECO:0000256" key="4">
    <source>
        <dbReference type="ARBA" id="ARBA00022984"/>
    </source>
</evidence>
<name>A0A1G1W0U7_9BACT</name>
<evidence type="ECO:0000313" key="8">
    <source>
        <dbReference type="Proteomes" id="UP000176299"/>
    </source>
</evidence>
<keyword evidence="5" id="KW-0012">Acyltransferase</keyword>
<dbReference type="PROSITE" id="PS51191">
    <property type="entry name" value="FEMABX"/>
    <property type="match status" value="1"/>
</dbReference>
<keyword evidence="2" id="KW-0808">Transferase</keyword>
<dbReference type="EMBL" id="MHCN01000015">
    <property type="protein sequence ID" value="OGY21282.1"/>
    <property type="molecule type" value="Genomic_DNA"/>
</dbReference>
<dbReference type="InterPro" id="IPR003447">
    <property type="entry name" value="FEMABX"/>
</dbReference>
<evidence type="ECO:0000313" key="7">
    <source>
        <dbReference type="EMBL" id="OGY21282.1"/>
    </source>
</evidence>
<proteinExistence type="inferred from homology"/>
<evidence type="ECO:0000256" key="1">
    <source>
        <dbReference type="ARBA" id="ARBA00009943"/>
    </source>
</evidence>
<evidence type="ECO:0008006" key="9">
    <source>
        <dbReference type="Google" id="ProtNLM"/>
    </source>
</evidence>
<dbReference type="GO" id="GO:0071555">
    <property type="term" value="P:cell wall organization"/>
    <property type="evidence" value="ECO:0007669"/>
    <property type="project" value="UniProtKB-KW"/>
</dbReference>
<dbReference type="Gene3D" id="3.40.630.30">
    <property type="match status" value="1"/>
</dbReference>
<comment type="similarity">
    <text evidence="1">Belongs to the FemABX family.</text>
</comment>
<dbReference type="SUPFAM" id="SSF55729">
    <property type="entry name" value="Acyl-CoA N-acyltransferases (Nat)"/>
    <property type="match status" value="2"/>
</dbReference>
<dbReference type="STRING" id="1802591.A2113_00110"/>
<dbReference type="GO" id="GO:0008360">
    <property type="term" value="P:regulation of cell shape"/>
    <property type="evidence" value="ECO:0007669"/>
    <property type="project" value="UniProtKB-KW"/>
</dbReference>
<keyword evidence="6" id="KW-0961">Cell wall biogenesis/degradation</keyword>
<dbReference type="GO" id="GO:0009252">
    <property type="term" value="P:peptidoglycan biosynthetic process"/>
    <property type="evidence" value="ECO:0007669"/>
    <property type="project" value="UniProtKB-KW"/>
</dbReference>
<reference evidence="7 8" key="1">
    <citation type="journal article" date="2016" name="Nat. Commun.">
        <title>Thousands of microbial genomes shed light on interconnected biogeochemical processes in an aquifer system.</title>
        <authorList>
            <person name="Anantharaman K."/>
            <person name="Brown C.T."/>
            <person name="Hug L.A."/>
            <person name="Sharon I."/>
            <person name="Castelle C.J."/>
            <person name="Probst A.J."/>
            <person name="Thomas B.C."/>
            <person name="Singh A."/>
            <person name="Wilkins M.J."/>
            <person name="Karaoz U."/>
            <person name="Brodie E.L."/>
            <person name="Williams K.H."/>
            <person name="Hubbard S.S."/>
            <person name="Banfield J.F."/>
        </authorList>
    </citation>
    <scope>NUCLEOTIDE SEQUENCE [LARGE SCALE GENOMIC DNA]</scope>
</reference>
<keyword evidence="4" id="KW-0573">Peptidoglycan synthesis</keyword>
<evidence type="ECO:0000256" key="3">
    <source>
        <dbReference type="ARBA" id="ARBA00022960"/>
    </source>
</evidence>
<dbReference type="GO" id="GO:0016755">
    <property type="term" value="F:aminoacyltransferase activity"/>
    <property type="evidence" value="ECO:0007669"/>
    <property type="project" value="InterPro"/>
</dbReference>
<sequence length="334" mass="38981">MDIRQSKLWSKYLQELGWTFEKLTSDSFAYTRKIPFLGAVIKIPRLPLPIPFKKIEEVAVVQNAFLVKLEPKIETKETDTDKILSLLKENGFTKDRWSLNPTTTIQIDLTKSEEELLRYMEKDTRYSVRLASRRGVIVKETNDFEQFKNLYFETAERKKFWPAKKELEAVWKVFSKEKSATILTAFYQEKPLASTLLLYINRGLLGARATQDATRLPTPEDAGYGEQGIPKLLNEDKSFSYVASYYHAASLPIHRDVMAPYLLLWEAIKFLKKKGCYTFDLEGIYDPRIPTTKRWKGFTLFKKGFGGRKVEYLGSFTKYYKLWAQALFLPTRFF</sequence>
<dbReference type="InterPro" id="IPR016181">
    <property type="entry name" value="Acyl_CoA_acyltransferase"/>
</dbReference>
<dbReference type="Pfam" id="PF02388">
    <property type="entry name" value="FemAB"/>
    <property type="match status" value="2"/>
</dbReference>
<comment type="caution">
    <text evidence="7">The sequence shown here is derived from an EMBL/GenBank/DDBJ whole genome shotgun (WGS) entry which is preliminary data.</text>
</comment>
<gene>
    <name evidence="7" type="ORF">A2113_00110</name>
</gene>
<dbReference type="PANTHER" id="PTHR36174:SF1">
    <property type="entry name" value="LIPID II:GLYCINE GLYCYLTRANSFERASE"/>
    <property type="match status" value="1"/>
</dbReference>
<keyword evidence="3" id="KW-0133">Cell shape</keyword>
<evidence type="ECO:0000256" key="5">
    <source>
        <dbReference type="ARBA" id="ARBA00023315"/>
    </source>
</evidence>
<accession>A0A1G1W0U7</accession>
<evidence type="ECO:0000256" key="6">
    <source>
        <dbReference type="ARBA" id="ARBA00023316"/>
    </source>
</evidence>
<protein>
    <recommendedName>
        <fullName evidence="9">BioF2-like acetyltransferase domain-containing protein</fullName>
    </recommendedName>
</protein>
<dbReference type="InterPro" id="IPR050644">
    <property type="entry name" value="PG_Glycine_Bridge_Synth"/>
</dbReference>
<dbReference type="Proteomes" id="UP000176299">
    <property type="component" value="Unassembled WGS sequence"/>
</dbReference>
<organism evidence="7 8">
    <name type="scientific">Candidatus Woykebacteria bacterium GWA1_44_8</name>
    <dbReference type="NCBI Taxonomy" id="1802591"/>
    <lineage>
        <taxon>Bacteria</taxon>
        <taxon>Candidatus Woykeibacteriota</taxon>
    </lineage>
</organism>
<dbReference type="AlphaFoldDB" id="A0A1G1W0U7"/>